<dbReference type="InterPro" id="IPR030184">
    <property type="entry name" value="WAT1-related"/>
</dbReference>
<feature type="transmembrane region" description="Helical" evidence="6">
    <location>
        <begin position="341"/>
        <end position="360"/>
    </location>
</feature>
<dbReference type="SUPFAM" id="SSF103481">
    <property type="entry name" value="Multidrug resistance efflux transporter EmrE"/>
    <property type="match status" value="2"/>
</dbReference>
<name>A0A118K0L0_CYNCS</name>
<keyword evidence="4 6" id="KW-1133">Transmembrane helix</keyword>
<feature type="transmembrane region" description="Helical" evidence="6">
    <location>
        <begin position="161"/>
        <end position="179"/>
    </location>
</feature>
<dbReference type="GO" id="GO:0022857">
    <property type="term" value="F:transmembrane transporter activity"/>
    <property type="evidence" value="ECO:0007669"/>
    <property type="project" value="InterPro"/>
</dbReference>
<dbReference type="Pfam" id="PF00892">
    <property type="entry name" value="EamA"/>
    <property type="match status" value="1"/>
</dbReference>
<dbReference type="EMBL" id="LEKV01003060">
    <property type="protein sequence ID" value="KVI01518.1"/>
    <property type="molecule type" value="Genomic_DNA"/>
</dbReference>
<feature type="transmembrane region" description="Helical" evidence="6">
    <location>
        <begin position="110"/>
        <end position="130"/>
    </location>
</feature>
<evidence type="ECO:0000256" key="4">
    <source>
        <dbReference type="ARBA" id="ARBA00022989"/>
    </source>
</evidence>
<evidence type="ECO:0000259" key="7">
    <source>
        <dbReference type="Pfam" id="PF00892"/>
    </source>
</evidence>
<dbReference type="PANTHER" id="PTHR31218">
    <property type="entry name" value="WAT1-RELATED PROTEIN"/>
    <property type="match status" value="1"/>
</dbReference>
<gene>
    <name evidence="8" type="ORF">Ccrd_020210</name>
</gene>
<keyword evidence="3 6" id="KW-0812">Transmembrane</keyword>
<evidence type="ECO:0000256" key="1">
    <source>
        <dbReference type="ARBA" id="ARBA00004141"/>
    </source>
</evidence>
<dbReference type="OMA" id="HVNDESQ"/>
<dbReference type="GO" id="GO:0016020">
    <property type="term" value="C:membrane"/>
    <property type="evidence" value="ECO:0007669"/>
    <property type="project" value="UniProtKB-SubCell"/>
</dbReference>
<dbReference type="InterPro" id="IPR037185">
    <property type="entry name" value="EmrE-like"/>
</dbReference>
<evidence type="ECO:0000256" key="3">
    <source>
        <dbReference type="ARBA" id="ARBA00022692"/>
    </source>
</evidence>
<sequence>MNILSKLAIDSGMNPFVHVAYRQMFASVVALPFAYFAERGKRLPMTRPIFIQIFFSSIVGMTVNQITYFVGLKNSTPTIACALSNLLPALTFILAVLFKQESARLKTMVGQAKVIGTFVSVGGAMLLSLYHGPIVPIGESGIHLSIATKMKNSDDSSQGNLIGSCLIIFSAFTWAVWFVHQVSYTTTTISSSYKGQFLKQNCVTNNLNFVFNLYTDYLFCHLTYWTISGKNVRQVSSSIFEFSLDVIDGHNPKLPNRFSHGAFFTWMVIVSFNQGIFKHLRGILPTISTKCKKEGIVCSAIALFMISWCIERKGPLFVSVFNPLLLIIVATLSWGLLQEKLYLGSVLGSMLIVGGLYVVLWGKRMETRSKVGVMDTQLKEVEQKGREDLEMP</sequence>
<dbReference type="Gramene" id="KVI01518">
    <property type="protein sequence ID" value="KVI01518"/>
    <property type="gene ID" value="Ccrd_020210"/>
</dbReference>
<dbReference type="Proteomes" id="UP000243975">
    <property type="component" value="Unassembled WGS sequence"/>
</dbReference>
<feature type="transmembrane region" description="Helical" evidence="6">
    <location>
        <begin position="77"/>
        <end position="98"/>
    </location>
</feature>
<dbReference type="InterPro" id="IPR000620">
    <property type="entry name" value="EamA_dom"/>
</dbReference>
<comment type="similarity">
    <text evidence="2 6">Belongs to the drug/metabolite transporter (DMT) superfamily. Plant drug/metabolite exporter (P-DME) (TC 2.A.7.4) family.</text>
</comment>
<comment type="subcellular location">
    <subcellularLocation>
        <location evidence="1 6">Membrane</location>
        <topology evidence="1 6">Multi-pass membrane protein</topology>
    </subcellularLocation>
</comment>
<feature type="transmembrane region" description="Helical" evidence="6">
    <location>
        <begin position="20"/>
        <end position="37"/>
    </location>
</feature>
<protein>
    <recommendedName>
        <fullName evidence="6">WAT1-related protein</fullName>
    </recommendedName>
</protein>
<dbReference type="AlphaFoldDB" id="A0A118K0L0"/>
<evidence type="ECO:0000256" key="2">
    <source>
        <dbReference type="ARBA" id="ARBA00007635"/>
    </source>
</evidence>
<accession>A0A118K0L0</accession>
<proteinExistence type="inferred from homology"/>
<evidence type="ECO:0000256" key="6">
    <source>
        <dbReference type="RuleBase" id="RU363077"/>
    </source>
</evidence>
<evidence type="ECO:0000313" key="9">
    <source>
        <dbReference type="Proteomes" id="UP000243975"/>
    </source>
</evidence>
<feature type="non-terminal residue" evidence="8">
    <location>
        <position position="1"/>
    </location>
</feature>
<comment type="caution">
    <text evidence="8">The sequence shown here is derived from an EMBL/GenBank/DDBJ whole genome shotgun (WGS) entry which is preliminary data.</text>
</comment>
<reference evidence="8 9" key="1">
    <citation type="journal article" date="2016" name="Sci. Rep.">
        <title>The genome sequence of the outbreeding globe artichoke constructed de novo incorporating a phase-aware low-pass sequencing strategy of F1 progeny.</title>
        <authorList>
            <person name="Scaglione D."/>
            <person name="Reyes-Chin-Wo S."/>
            <person name="Acquadro A."/>
            <person name="Froenicke L."/>
            <person name="Portis E."/>
            <person name="Beitel C."/>
            <person name="Tirone M."/>
            <person name="Mauro R."/>
            <person name="Lo Monaco A."/>
            <person name="Mauromicale G."/>
            <person name="Faccioli P."/>
            <person name="Cattivelli L."/>
            <person name="Rieseberg L."/>
            <person name="Michelmore R."/>
            <person name="Lanteri S."/>
        </authorList>
    </citation>
    <scope>NUCLEOTIDE SEQUENCE [LARGE SCALE GENOMIC DNA]</scope>
    <source>
        <strain evidence="8">2C</strain>
    </source>
</reference>
<keyword evidence="9" id="KW-1185">Reference proteome</keyword>
<feature type="domain" description="EamA" evidence="7">
    <location>
        <begin position="3"/>
        <end position="124"/>
    </location>
</feature>
<feature type="transmembrane region" description="Helical" evidence="6">
    <location>
        <begin position="315"/>
        <end position="335"/>
    </location>
</feature>
<feature type="transmembrane region" description="Helical" evidence="6">
    <location>
        <begin position="49"/>
        <end position="71"/>
    </location>
</feature>
<keyword evidence="5 6" id="KW-0472">Membrane</keyword>
<evidence type="ECO:0000313" key="8">
    <source>
        <dbReference type="EMBL" id="KVI01518.1"/>
    </source>
</evidence>
<evidence type="ECO:0000256" key="5">
    <source>
        <dbReference type="ARBA" id="ARBA00023136"/>
    </source>
</evidence>
<organism evidence="8 9">
    <name type="scientific">Cynara cardunculus var. scolymus</name>
    <name type="common">Globe artichoke</name>
    <name type="synonym">Cynara scolymus</name>
    <dbReference type="NCBI Taxonomy" id="59895"/>
    <lineage>
        <taxon>Eukaryota</taxon>
        <taxon>Viridiplantae</taxon>
        <taxon>Streptophyta</taxon>
        <taxon>Embryophyta</taxon>
        <taxon>Tracheophyta</taxon>
        <taxon>Spermatophyta</taxon>
        <taxon>Magnoliopsida</taxon>
        <taxon>eudicotyledons</taxon>
        <taxon>Gunneridae</taxon>
        <taxon>Pentapetalae</taxon>
        <taxon>asterids</taxon>
        <taxon>campanulids</taxon>
        <taxon>Asterales</taxon>
        <taxon>Asteraceae</taxon>
        <taxon>Carduoideae</taxon>
        <taxon>Cardueae</taxon>
        <taxon>Carduinae</taxon>
        <taxon>Cynara</taxon>
    </lineage>
</organism>